<dbReference type="KEGG" id="samy:DB32_000284"/>
<evidence type="ECO:0000313" key="3">
    <source>
        <dbReference type="Proteomes" id="UP000034883"/>
    </source>
</evidence>
<name>A0A0F6YG19_9BACT</name>
<feature type="region of interest" description="Disordered" evidence="1">
    <location>
        <begin position="1"/>
        <end position="54"/>
    </location>
</feature>
<keyword evidence="3" id="KW-1185">Reference proteome</keyword>
<evidence type="ECO:0000313" key="2">
    <source>
        <dbReference type="EMBL" id="AKF03135.1"/>
    </source>
</evidence>
<protein>
    <submittedName>
        <fullName evidence="2">Uncharacterized protein</fullName>
    </submittedName>
</protein>
<dbReference type="STRING" id="927083.DB32_000284"/>
<gene>
    <name evidence="2" type="ORF">DB32_000284</name>
</gene>
<sequence>MIDASAIDASTPAIDAAPIVDARTSEPDAGPPPELDAGPLPSDGGGFPGPLDECPGGASIDRFQSWLASGEGTTSPRTGSLLVSEGGEQVARVEFVNREWHVLTVFTANQFEGEADFSRASGFWLTYRATEDLYVQIRPSFAWSGGDKYLTRIPSTGGVDQTRFFSFARDQWATLPALGTPSYSYESALAAVRGFVFVGETPNQITFRGLRVDGYVPPCR</sequence>
<dbReference type="EMBL" id="CP011125">
    <property type="protein sequence ID" value="AKF03135.1"/>
    <property type="molecule type" value="Genomic_DNA"/>
</dbReference>
<proteinExistence type="predicted"/>
<reference evidence="2 3" key="1">
    <citation type="submission" date="2015-03" db="EMBL/GenBank/DDBJ databases">
        <title>Genome assembly of Sandaracinus amylolyticus DSM 53668.</title>
        <authorList>
            <person name="Sharma G."/>
            <person name="Subramanian S."/>
        </authorList>
    </citation>
    <scope>NUCLEOTIDE SEQUENCE [LARGE SCALE GENOMIC DNA]</scope>
    <source>
        <strain evidence="2 3">DSM 53668</strain>
    </source>
</reference>
<organism evidence="2 3">
    <name type="scientific">Sandaracinus amylolyticus</name>
    <dbReference type="NCBI Taxonomy" id="927083"/>
    <lineage>
        <taxon>Bacteria</taxon>
        <taxon>Pseudomonadati</taxon>
        <taxon>Myxococcota</taxon>
        <taxon>Polyangia</taxon>
        <taxon>Polyangiales</taxon>
        <taxon>Sandaracinaceae</taxon>
        <taxon>Sandaracinus</taxon>
    </lineage>
</organism>
<accession>A0A0F6YG19</accession>
<dbReference type="AlphaFoldDB" id="A0A0F6YG19"/>
<evidence type="ECO:0000256" key="1">
    <source>
        <dbReference type="SAM" id="MobiDB-lite"/>
    </source>
</evidence>
<dbReference type="Proteomes" id="UP000034883">
    <property type="component" value="Chromosome"/>
</dbReference>